<keyword evidence="7" id="KW-0862">Zinc</keyword>
<dbReference type="InterPro" id="IPR041661">
    <property type="entry name" value="ZN622/Rei1/Reh1_Znf-C2H2"/>
</dbReference>
<evidence type="ECO:0000313" key="11">
    <source>
        <dbReference type="EMBL" id="KAK6337147.1"/>
    </source>
</evidence>
<reference evidence="11 12" key="1">
    <citation type="submission" date="2019-10" db="EMBL/GenBank/DDBJ databases">
        <authorList>
            <person name="Palmer J.M."/>
        </authorList>
    </citation>
    <scope>NUCLEOTIDE SEQUENCE [LARGE SCALE GENOMIC DNA]</scope>
    <source>
        <strain evidence="11 12">TWF718</strain>
    </source>
</reference>
<feature type="region of interest" description="Disordered" evidence="9">
    <location>
        <begin position="507"/>
        <end position="563"/>
    </location>
</feature>
<keyword evidence="4" id="KW-0479">Metal-binding</keyword>
<feature type="region of interest" description="Disordered" evidence="9">
    <location>
        <begin position="183"/>
        <end position="213"/>
    </location>
</feature>
<feature type="compositionally biased region" description="Basic and acidic residues" evidence="9">
    <location>
        <begin position="529"/>
        <end position="549"/>
    </location>
</feature>
<feature type="region of interest" description="Disordered" evidence="9">
    <location>
        <begin position="376"/>
        <end position="418"/>
    </location>
</feature>
<keyword evidence="12" id="KW-1185">Reference proteome</keyword>
<dbReference type="SMART" id="SM00355">
    <property type="entry name" value="ZnF_C2H2"/>
    <property type="match status" value="4"/>
</dbReference>
<evidence type="ECO:0000256" key="4">
    <source>
        <dbReference type="ARBA" id="ARBA00022723"/>
    </source>
</evidence>
<proteinExistence type="inferred from homology"/>
<feature type="region of interest" description="Disordered" evidence="9">
    <location>
        <begin position="320"/>
        <end position="362"/>
    </location>
</feature>
<comment type="caution">
    <text evidence="11">The sequence shown here is derived from an EMBL/GenBank/DDBJ whole genome shotgun (WGS) entry which is preliminary data.</text>
</comment>
<dbReference type="AlphaFoldDB" id="A0AAN8NRA6"/>
<dbReference type="GO" id="GO:0008270">
    <property type="term" value="F:zinc ion binding"/>
    <property type="evidence" value="ECO:0007669"/>
    <property type="project" value="UniProtKB-KW"/>
</dbReference>
<name>A0AAN8NRA6_9PEZI</name>
<evidence type="ECO:0000256" key="7">
    <source>
        <dbReference type="ARBA" id="ARBA00022833"/>
    </source>
</evidence>
<feature type="compositionally biased region" description="Basic residues" evidence="9">
    <location>
        <begin position="405"/>
        <end position="418"/>
    </location>
</feature>
<dbReference type="EMBL" id="JAVHNR010000007">
    <property type="protein sequence ID" value="KAK6337147.1"/>
    <property type="molecule type" value="Genomic_DNA"/>
</dbReference>
<keyword evidence="6" id="KW-0863">Zinc-finger</keyword>
<dbReference type="PANTHER" id="PTHR13182:SF8">
    <property type="entry name" value="CYTOPLASMIC 60S SUBUNIT BIOGENESIS FACTOR ZNF622"/>
    <property type="match status" value="1"/>
</dbReference>
<dbReference type="PROSITE" id="PS00028">
    <property type="entry name" value="ZINC_FINGER_C2H2_1"/>
    <property type="match status" value="2"/>
</dbReference>
<dbReference type="GO" id="GO:0005737">
    <property type="term" value="C:cytoplasm"/>
    <property type="evidence" value="ECO:0007669"/>
    <property type="project" value="UniProtKB-SubCell"/>
</dbReference>
<dbReference type="GO" id="GO:0003676">
    <property type="term" value="F:nucleic acid binding"/>
    <property type="evidence" value="ECO:0007669"/>
    <property type="project" value="InterPro"/>
</dbReference>
<dbReference type="InterPro" id="IPR036236">
    <property type="entry name" value="Znf_C2H2_sf"/>
</dbReference>
<feature type="domain" description="C2H2-type" evidence="10">
    <location>
        <begin position="25"/>
        <end position="47"/>
    </location>
</feature>
<dbReference type="InterPro" id="IPR040025">
    <property type="entry name" value="Znf622/Rei1/Reh1"/>
</dbReference>
<evidence type="ECO:0000259" key="10">
    <source>
        <dbReference type="PROSITE" id="PS00028"/>
    </source>
</evidence>
<dbReference type="InterPro" id="IPR022755">
    <property type="entry name" value="Znf_C2H2_jaz"/>
</dbReference>
<feature type="compositionally biased region" description="Acidic residues" evidence="9">
    <location>
        <begin position="204"/>
        <end position="213"/>
    </location>
</feature>
<keyword evidence="2" id="KW-0963">Cytoplasm</keyword>
<evidence type="ECO:0000256" key="5">
    <source>
        <dbReference type="ARBA" id="ARBA00022737"/>
    </source>
</evidence>
<dbReference type="Pfam" id="PF12171">
    <property type="entry name" value="zf-C2H2_jaz"/>
    <property type="match status" value="1"/>
</dbReference>
<evidence type="ECO:0000256" key="3">
    <source>
        <dbReference type="ARBA" id="ARBA00022517"/>
    </source>
</evidence>
<feature type="domain" description="C2H2-type" evidence="10">
    <location>
        <begin position="90"/>
        <end position="112"/>
    </location>
</feature>
<evidence type="ECO:0000256" key="2">
    <source>
        <dbReference type="ARBA" id="ARBA00022490"/>
    </source>
</evidence>
<feature type="region of interest" description="Disordered" evidence="9">
    <location>
        <begin position="136"/>
        <end position="161"/>
    </location>
</feature>
<dbReference type="InterPro" id="IPR003604">
    <property type="entry name" value="Matrin/U1-like-C_Znf_C2H2"/>
</dbReference>
<dbReference type="SUPFAM" id="SSF57667">
    <property type="entry name" value="beta-beta-alpha zinc fingers"/>
    <property type="match status" value="2"/>
</dbReference>
<evidence type="ECO:0000256" key="6">
    <source>
        <dbReference type="ARBA" id="ARBA00022771"/>
    </source>
</evidence>
<evidence type="ECO:0000256" key="1">
    <source>
        <dbReference type="ARBA" id="ARBA00004496"/>
    </source>
</evidence>
<keyword evidence="3" id="KW-0690">Ribosome biogenesis</keyword>
<evidence type="ECO:0000256" key="9">
    <source>
        <dbReference type="SAM" id="MobiDB-lite"/>
    </source>
</evidence>
<evidence type="ECO:0000313" key="12">
    <source>
        <dbReference type="Proteomes" id="UP001313282"/>
    </source>
</evidence>
<evidence type="ECO:0000256" key="8">
    <source>
        <dbReference type="ARBA" id="ARBA00034126"/>
    </source>
</evidence>
<dbReference type="Gene3D" id="3.30.160.60">
    <property type="entry name" value="Classic Zinc Finger"/>
    <property type="match status" value="1"/>
</dbReference>
<dbReference type="Pfam" id="PF12756">
    <property type="entry name" value="zf-C2H2_2"/>
    <property type="match status" value="1"/>
</dbReference>
<dbReference type="Proteomes" id="UP001313282">
    <property type="component" value="Unassembled WGS sequence"/>
</dbReference>
<dbReference type="GO" id="GO:0042273">
    <property type="term" value="P:ribosomal large subunit biogenesis"/>
    <property type="evidence" value="ECO:0007669"/>
    <property type="project" value="TreeGrafter"/>
</dbReference>
<dbReference type="GO" id="GO:0030687">
    <property type="term" value="C:preribosome, large subunit precursor"/>
    <property type="evidence" value="ECO:0007669"/>
    <property type="project" value="TreeGrafter"/>
</dbReference>
<organism evidence="11 12">
    <name type="scientific">Orbilia javanica</name>
    <dbReference type="NCBI Taxonomy" id="47235"/>
    <lineage>
        <taxon>Eukaryota</taxon>
        <taxon>Fungi</taxon>
        <taxon>Dikarya</taxon>
        <taxon>Ascomycota</taxon>
        <taxon>Pezizomycotina</taxon>
        <taxon>Orbiliomycetes</taxon>
        <taxon>Orbiliales</taxon>
        <taxon>Orbiliaceae</taxon>
        <taxon>Orbilia</taxon>
    </lineage>
</organism>
<feature type="compositionally biased region" description="Acidic residues" evidence="9">
    <location>
        <begin position="321"/>
        <end position="342"/>
    </location>
</feature>
<accession>A0AAN8NRA6</accession>
<sequence length="563" mass="62489">MTTLVASPTPHPTTTTTTASHPYTCNTCQVAFKSSDGQRNHMHTDWHRYNLKRRIAELPPITSELFAEKVLTSQAADRAARDRASFEKSCQPCGKVYYSQNAYNNHVNSQKHKQRVHALTKSGLIHDGAESVMSSTFSMDDTEDGTSTPVPEVSAAAKEEDDAAVKAELSSLVSNLSISSKQATGAAAASKPETDKSRNKAQAGDDDDDDEEGLPSLPITECLFCAHPSPTLQQNLTHMSKLHGLFIPEQPFLVNLEGLIRYLGQKILVGHTCLYCNKAKGGLDGIRTHMRDKGHCMIAFETEAEMLEIGEFYDFRSTYNPDEEDEWESDDDGEGAETWEDEMGNKTTADKSWETDSDASSCDSAEIGSLKVASVLGEAGGPGKGRKLSHHRTSSSHHQEDGWHSHAHSHSHTHASHLPHHHMQTVYFTETEMHLGNGRSVGHRSLARYYRQNLRDHPSYGEQERDALAIEDGDAEDVIEEEETEEGTETRLTQAQRRANKAALISRADGGQGLALASKTAKERAKKMEKKDRAVEQRGRERYQAKIEKQANNQKHYRDPNLQ</sequence>
<dbReference type="InterPro" id="IPR013087">
    <property type="entry name" value="Znf_C2H2_type"/>
</dbReference>
<feature type="region of interest" description="Disordered" evidence="9">
    <location>
        <begin position="1"/>
        <end position="20"/>
    </location>
</feature>
<comment type="subcellular location">
    <subcellularLocation>
        <location evidence="1">Cytoplasm</location>
    </subcellularLocation>
</comment>
<feature type="compositionally biased region" description="Polar residues" evidence="9">
    <location>
        <begin position="136"/>
        <end position="149"/>
    </location>
</feature>
<comment type="similarity">
    <text evidence="8">Belongs to the REI1 family.</text>
</comment>
<dbReference type="SMART" id="SM00451">
    <property type="entry name" value="ZnF_U1"/>
    <property type="match status" value="2"/>
</dbReference>
<dbReference type="PANTHER" id="PTHR13182">
    <property type="entry name" value="ZINC FINGER PROTEIN 622"/>
    <property type="match status" value="1"/>
</dbReference>
<gene>
    <name evidence="11" type="ORF">TWF718_009931</name>
</gene>
<feature type="compositionally biased region" description="Basic residues" evidence="9">
    <location>
        <begin position="384"/>
        <end position="395"/>
    </location>
</feature>
<protein>
    <recommendedName>
        <fullName evidence="10">C2H2-type domain-containing protein</fullName>
    </recommendedName>
</protein>
<keyword evidence="5" id="KW-0677">Repeat</keyword>